<dbReference type="AlphaFoldDB" id="A0A813TTK0"/>
<dbReference type="InterPro" id="IPR019791">
    <property type="entry name" value="Haem_peroxidase_animal"/>
</dbReference>
<name>A0A813TTK0_9BILA</name>
<evidence type="ECO:0000256" key="3">
    <source>
        <dbReference type="ARBA" id="ARBA00022729"/>
    </source>
</evidence>
<feature type="binding site" description="axial binding residue" evidence="4">
    <location>
        <position position="423"/>
    </location>
    <ligand>
        <name>heme b</name>
        <dbReference type="ChEBI" id="CHEBI:60344"/>
    </ligand>
    <ligandPart>
        <name>Fe</name>
        <dbReference type="ChEBI" id="CHEBI:18248"/>
    </ligandPart>
</feature>
<dbReference type="Proteomes" id="UP000663879">
    <property type="component" value="Unassembled WGS sequence"/>
</dbReference>
<dbReference type="InterPro" id="IPR010255">
    <property type="entry name" value="Haem_peroxidase_sf"/>
</dbReference>
<dbReference type="PANTHER" id="PTHR11475:SF143">
    <property type="entry name" value="PUTATIVE-RELATED"/>
    <property type="match status" value="1"/>
</dbReference>
<keyword evidence="2" id="KW-0964">Secreted</keyword>
<accession>A0A813TTK0</accession>
<dbReference type="Pfam" id="PF03098">
    <property type="entry name" value="An_peroxidase"/>
    <property type="match status" value="1"/>
</dbReference>
<keyword evidence="7" id="KW-1185">Reference proteome</keyword>
<dbReference type="GO" id="GO:0020037">
    <property type="term" value="F:heme binding"/>
    <property type="evidence" value="ECO:0007669"/>
    <property type="project" value="InterPro"/>
</dbReference>
<keyword evidence="3 5" id="KW-0732">Signal</keyword>
<proteinExistence type="predicted"/>
<dbReference type="InterPro" id="IPR037120">
    <property type="entry name" value="Haem_peroxidase_sf_animal"/>
</dbReference>
<evidence type="ECO:0000256" key="4">
    <source>
        <dbReference type="PIRSR" id="PIRSR619791-2"/>
    </source>
</evidence>
<reference evidence="6" key="1">
    <citation type="submission" date="2021-02" db="EMBL/GenBank/DDBJ databases">
        <authorList>
            <person name="Nowell W R."/>
        </authorList>
    </citation>
    <scope>NUCLEOTIDE SEQUENCE</scope>
    <source>
        <strain evidence="6">Ploen Becks lab</strain>
    </source>
</reference>
<keyword evidence="4" id="KW-0479">Metal-binding</keyword>
<dbReference type="PANTHER" id="PTHR11475">
    <property type="entry name" value="OXIDASE/PEROXIDASE"/>
    <property type="match status" value="1"/>
</dbReference>
<evidence type="ECO:0000256" key="2">
    <source>
        <dbReference type="ARBA" id="ARBA00022525"/>
    </source>
</evidence>
<keyword evidence="4" id="KW-0349">Heme</keyword>
<dbReference type="SUPFAM" id="SSF48113">
    <property type="entry name" value="Heme-dependent peroxidases"/>
    <property type="match status" value="1"/>
</dbReference>
<dbReference type="FunFam" id="1.10.640.10:FF:000003">
    <property type="entry name" value="chorion peroxidase"/>
    <property type="match status" value="1"/>
</dbReference>
<dbReference type="GO" id="GO:0005576">
    <property type="term" value="C:extracellular region"/>
    <property type="evidence" value="ECO:0007669"/>
    <property type="project" value="UniProtKB-SubCell"/>
</dbReference>
<dbReference type="Gene3D" id="1.10.640.10">
    <property type="entry name" value="Haem peroxidase domain superfamily, animal type"/>
    <property type="match status" value="1"/>
</dbReference>
<evidence type="ECO:0000256" key="1">
    <source>
        <dbReference type="ARBA" id="ARBA00004613"/>
    </source>
</evidence>
<evidence type="ECO:0000313" key="7">
    <source>
        <dbReference type="Proteomes" id="UP000663879"/>
    </source>
</evidence>
<evidence type="ECO:0000256" key="5">
    <source>
        <dbReference type="SAM" id="SignalP"/>
    </source>
</evidence>
<comment type="caution">
    <text evidence="6">The sequence shown here is derived from an EMBL/GenBank/DDBJ whole genome shotgun (WGS) entry which is preliminary data.</text>
</comment>
<sequence>MKIFLILCSLGIAFAHNHEQAVSFAPQESLARLSLRQQRPPQQQSVQNQKINQIQQRLSPLVPPQTPQLQSQSAPSTQLGKSSQVPIFCPFNKPIACDLSFPYRTFDGTCNNLKNTWWGKADTPYKRIVRPAYADGLSEPRVARDGSELPNARELSCGLHAEKYEIEPFVNHIFMQWGQWLNHDITSLSVSREEEKDLGICSKCQRTSKCLPVQILSNFTCNCVQQMSHQCIEFTRSSASFPDMQCSSQERAQINMQTAYIDASSVYGVTREENEKLRDKLSGRGRMLVSGGNLLPKDMQKKPSDCLDFTQEKRCFKAGDDRVNQNTALMTFHTLLIREHNRIADILSKLNPTWEDETVFQETRRIIIAEIQQISYNEYVPILLGHKVASAMNLVPGNPFRYNPDVDPRVANEYAASYGRFGHSMIRGKYSRVDNKFDTAGHMPMMLRHAYFKANPIYETEQGGLESIVRGLIKDPLMKIDRWFTDEISKHLFETHDSLGRPFHFDLVSINIQRGRDHGVPGYTVFRDFCKLQPIRTWEDLGLFVQPDVVSIFREKYKFVEDVDLFSAIVSEFKPEGSMVGPTLNCLLGLQLSDLKFGDRFWFETNESPAAFTPAQLAELRKVSLAKLLCRNLADTPQISPKVMLSMKLEGNDLKNCSELEDINWSFWKA</sequence>
<keyword evidence="4" id="KW-0408">Iron</keyword>
<dbReference type="PRINTS" id="PR00457">
    <property type="entry name" value="ANPEROXIDASE"/>
</dbReference>
<evidence type="ECO:0008006" key="8">
    <source>
        <dbReference type="Google" id="ProtNLM"/>
    </source>
</evidence>
<dbReference type="CDD" id="cd09823">
    <property type="entry name" value="peroxinectin_like"/>
    <property type="match status" value="1"/>
</dbReference>
<protein>
    <recommendedName>
        <fullName evidence="8">Chorion peroxidase</fullName>
    </recommendedName>
</protein>
<dbReference type="OrthoDB" id="823504at2759"/>
<dbReference type="GO" id="GO:0004601">
    <property type="term" value="F:peroxidase activity"/>
    <property type="evidence" value="ECO:0007669"/>
    <property type="project" value="InterPro"/>
</dbReference>
<comment type="subcellular location">
    <subcellularLocation>
        <location evidence="1">Secreted</location>
    </subcellularLocation>
</comment>
<gene>
    <name evidence="6" type="ORF">OXX778_LOCUS7215</name>
</gene>
<feature type="signal peptide" evidence="5">
    <location>
        <begin position="1"/>
        <end position="15"/>
    </location>
</feature>
<evidence type="ECO:0000313" key="6">
    <source>
        <dbReference type="EMBL" id="CAF0816026.1"/>
    </source>
</evidence>
<dbReference type="PROSITE" id="PS50292">
    <property type="entry name" value="PEROXIDASE_3"/>
    <property type="match status" value="1"/>
</dbReference>
<organism evidence="6 7">
    <name type="scientific">Brachionus calyciflorus</name>
    <dbReference type="NCBI Taxonomy" id="104777"/>
    <lineage>
        <taxon>Eukaryota</taxon>
        <taxon>Metazoa</taxon>
        <taxon>Spiralia</taxon>
        <taxon>Gnathifera</taxon>
        <taxon>Rotifera</taxon>
        <taxon>Eurotatoria</taxon>
        <taxon>Monogononta</taxon>
        <taxon>Pseudotrocha</taxon>
        <taxon>Ploima</taxon>
        <taxon>Brachionidae</taxon>
        <taxon>Brachionus</taxon>
    </lineage>
</organism>
<dbReference type="EMBL" id="CAJNOC010000909">
    <property type="protein sequence ID" value="CAF0816026.1"/>
    <property type="molecule type" value="Genomic_DNA"/>
</dbReference>
<feature type="chain" id="PRO_5032280039" description="Chorion peroxidase" evidence="5">
    <location>
        <begin position="16"/>
        <end position="670"/>
    </location>
</feature>
<dbReference type="GO" id="GO:0006979">
    <property type="term" value="P:response to oxidative stress"/>
    <property type="evidence" value="ECO:0007669"/>
    <property type="project" value="InterPro"/>
</dbReference>
<dbReference type="GO" id="GO:0046872">
    <property type="term" value="F:metal ion binding"/>
    <property type="evidence" value="ECO:0007669"/>
    <property type="project" value="UniProtKB-KW"/>
</dbReference>